<dbReference type="EMBL" id="VAHF01000005">
    <property type="protein sequence ID" value="TXG60890.1"/>
    <property type="molecule type" value="Genomic_DNA"/>
</dbReference>
<accession>A0A5C7HVC7</accession>
<dbReference type="PANTHER" id="PTHR33405">
    <property type="entry name" value="PROTEIN FLX-LIKE 2"/>
    <property type="match status" value="1"/>
</dbReference>
<evidence type="ECO:0000313" key="9">
    <source>
        <dbReference type="Proteomes" id="UP000323000"/>
    </source>
</evidence>
<keyword evidence="5" id="KW-0287">Flowering</keyword>
<evidence type="ECO:0000256" key="5">
    <source>
        <dbReference type="ARBA" id="ARBA00023089"/>
    </source>
</evidence>
<organism evidence="8 9">
    <name type="scientific">Acer yangbiense</name>
    <dbReference type="NCBI Taxonomy" id="1000413"/>
    <lineage>
        <taxon>Eukaryota</taxon>
        <taxon>Viridiplantae</taxon>
        <taxon>Streptophyta</taxon>
        <taxon>Embryophyta</taxon>
        <taxon>Tracheophyta</taxon>
        <taxon>Spermatophyta</taxon>
        <taxon>Magnoliopsida</taxon>
        <taxon>eudicotyledons</taxon>
        <taxon>Gunneridae</taxon>
        <taxon>Pentapetalae</taxon>
        <taxon>rosids</taxon>
        <taxon>malvids</taxon>
        <taxon>Sapindales</taxon>
        <taxon>Sapindaceae</taxon>
        <taxon>Hippocastanoideae</taxon>
        <taxon>Acereae</taxon>
        <taxon>Acer</taxon>
    </lineage>
</organism>
<proteinExistence type="inferred from homology"/>
<feature type="coiled-coil region" evidence="6">
    <location>
        <begin position="110"/>
        <end position="185"/>
    </location>
</feature>
<reference evidence="9" key="1">
    <citation type="journal article" date="2019" name="Gigascience">
        <title>De novo genome assembly of the endangered Acer yangbiense, a plant species with extremely small populations endemic to Yunnan Province, China.</title>
        <authorList>
            <person name="Yang J."/>
            <person name="Wariss H.M."/>
            <person name="Tao L."/>
            <person name="Zhang R."/>
            <person name="Yun Q."/>
            <person name="Hollingsworth P."/>
            <person name="Dao Z."/>
            <person name="Luo G."/>
            <person name="Guo H."/>
            <person name="Ma Y."/>
            <person name="Sun W."/>
        </authorList>
    </citation>
    <scope>NUCLEOTIDE SEQUENCE [LARGE SCALE GENOMIC DNA]</scope>
    <source>
        <strain evidence="9">cv. Malutang</strain>
    </source>
</reference>
<protein>
    <recommendedName>
        <fullName evidence="10">Protein FLX-like 4</fullName>
    </recommendedName>
</protein>
<evidence type="ECO:0000313" key="8">
    <source>
        <dbReference type="EMBL" id="TXG60890.1"/>
    </source>
</evidence>
<evidence type="ECO:0000256" key="7">
    <source>
        <dbReference type="SAM" id="MobiDB-lite"/>
    </source>
</evidence>
<evidence type="ECO:0000256" key="6">
    <source>
        <dbReference type="SAM" id="Coils"/>
    </source>
</evidence>
<name>A0A5C7HVC7_9ROSI</name>
<dbReference type="OrthoDB" id="1899348at2759"/>
<evidence type="ECO:0000256" key="2">
    <source>
        <dbReference type="ARBA" id="ARBA00022473"/>
    </source>
</evidence>
<keyword evidence="9" id="KW-1185">Reference proteome</keyword>
<evidence type="ECO:0000256" key="1">
    <source>
        <dbReference type="ARBA" id="ARBA00005405"/>
    </source>
</evidence>
<keyword evidence="3" id="KW-0221">Differentiation</keyword>
<dbReference type="GO" id="GO:0030154">
    <property type="term" value="P:cell differentiation"/>
    <property type="evidence" value="ECO:0007669"/>
    <property type="project" value="UniProtKB-KW"/>
</dbReference>
<comment type="similarity">
    <text evidence="1">Belongs to the FLX family.</text>
</comment>
<evidence type="ECO:0000256" key="4">
    <source>
        <dbReference type="ARBA" id="ARBA00023054"/>
    </source>
</evidence>
<feature type="coiled-coil region" evidence="6">
    <location>
        <begin position="213"/>
        <end position="240"/>
    </location>
</feature>
<feature type="region of interest" description="Disordered" evidence="7">
    <location>
        <begin position="1"/>
        <end position="30"/>
    </location>
</feature>
<keyword evidence="4 6" id="KW-0175">Coiled coil</keyword>
<dbReference type="PANTHER" id="PTHR33405:SF18">
    <property type="entry name" value="PROTEIN FLX-LIKE 4"/>
    <property type="match status" value="1"/>
</dbReference>
<keyword evidence="2" id="KW-0217">Developmental protein</keyword>
<dbReference type="InterPro" id="IPR040353">
    <property type="entry name" value="FLX/FLX-like"/>
</dbReference>
<dbReference type="GO" id="GO:0009908">
    <property type="term" value="P:flower development"/>
    <property type="evidence" value="ECO:0007669"/>
    <property type="project" value="UniProtKB-KW"/>
</dbReference>
<evidence type="ECO:0008006" key="10">
    <source>
        <dbReference type="Google" id="ProtNLM"/>
    </source>
</evidence>
<evidence type="ECO:0000256" key="3">
    <source>
        <dbReference type="ARBA" id="ARBA00022782"/>
    </source>
</evidence>
<dbReference type="AlphaFoldDB" id="A0A5C7HVC7"/>
<gene>
    <name evidence="8" type="ORF">EZV62_012253</name>
</gene>
<sequence length="328" mass="36040">MSARRKDPPLYAGRTVQAPGMLRHGPLPGHPAGHRLLESHPHPELLEDKIAVQAAEIERLAGENHRLAGTHVSLREELVASQQEIPRLKARIRSMHVESDIQIRVLLDKIAKMEADIRAGESVKKDLQQAHIEAQSLVKSRQELIAKIQQASQELQKVRLDVKSLPDSRAELDSLKQEYQTLRSDYLFESVVRVKSATFENEKGFNIGKVEQLQAMEKDLFGMSREIEKLRAEVQNAEMRAHVPNPYNSGYMNPNPPYPPAMQGGCLFVDGYGMPVVPMGVVPAGEGMFTYGSANGVADAAGVSGAPIPGPGGAAVWFGPHDSSIAWR</sequence>
<dbReference type="Proteomes" id="UP000323000">
    <property type="component" value="Chromosome 5"/>
</dbReference>
<comment type="caution">
    <text evidence="8">The sequence shown here is derived from an EMBL/GenBank/DDBJ whole genome shotgun (WGS) entry which is preliminary data.</text>
</comment>